<dbReference type="RefSeq" id="WP_420068460.1">
    <property type="nucleotide sequence ID" value="NZ_JBCHKQ010000001.1"/>
</dbReference>
<organism evidence="2 3">
    <name type="scientific">Rarispira pelagica</name>
    <dbReference type="NCBI Taxonomy" id="3141764"/>
    <lineage>
        <taxon>Bacteria</taxon>
        <taxon>Pseudomonadati</taxon>
        <taxon>Spirochaetota</taxon>
        <taxon>Spirochaetia</taxon>
        <taxon>Winmispirales</taxon>
        <taxon>Winmispiraceae</taxon>
        <taxon>Rarispira</taxon>
    </lineage>
</organism>
<comment type="caution">
    <text evidence="2">The sequence shown here is derived from an EMBL/GenBank/DDBJ whole genome shotgun (WGS) entry which is preliminary data.</text>
</comment>
<dbReference type="EMBL" id="JBCHKQ010000001">
    <property type="protein sequence ID" value="MEM5947006.1"/>
    <property type="molecule type" value="Genomic_DNA"/>
</dbReference>
<keyword evidence="3" id="KW-1185">Reference proteome</keyword>
<dbReference type="Proteomes" id="UP001466331">
    <property type="component" value="Unassembled WGS sequence"/>
</dbReference>
<protein>
    <recommendedName>
        <fullName evidence="4">DUF4397 domain-containing protein</fullName>
    </recommendedName>
</protein>
<name>A0ABU9U8L3_9SPIR</name>
<feature type="compositionally biased region" description="Polar residues" evidence="1">
    <location>
        <begin position="34"/>
        <end position="46"/>
    </location>
</feature>
<evidence type="ECO:0000256" key="1">
    <source>
        <dbReference type="SAM" id="MobiDB-lite"/>
    </source>
</evidence>
<evidence type="ECO:0008006" key="4">
    <source>
        <dbReference type="Google" id="ProtNLM"/>
    </source>
</evidence>
<accession>A0ABU9U8L3</accession>
<proteinExistence type="predicted"/>
<evidence type="ECO:0000313" key="3">
    <source>
        <dbReference type="Proteomes" id="UP001466331"/>
    </source>
</evidence>
<dbReference type="PROSITE" id="PS51257">
    <property type="entry name" value="PROKAR_LIPOPROTEIN"/>
    <property type="match status" value="1"/>
</dbReference>
<evidence type="ECO:0000313" key="2">
    <source>
        <dbReference type="EMBL" id="MEM5947006.1"/>
    </source>
</evidence>
<sequence>MRYLHVKIIIYSIVTAILISSCDIASITGEDSTDNPPTIESFSDNGDGTARVSATDDKSISTVFINSTDITAHNTGSSTSYISDIPLSEGDNTLVVTDSAGQTATAHINIDLNIAVGLSLSATQAEHNHDSNTEVTATIDPQKLSYSYGKFFIDGTEKDTFTGKSFGINVDWVGNRQISVILYDDKDNILGASTLSQTLEGTNTPPEAPVATGGTFSVMWGYTAEYTVIKSDINNDTLTLETDIPASFTDMGSYWDVVIDTTAYPYPYSIIIMHRAYDGHSYSSQVPVNIEITDPNT</sequence>
<feature type="region of interest" description="Disordered" evidence="1">
    <location>
        <begin position="29"/>
        <end position="51"/>
    </location>
</feature>
<gene>
    <name evidence="2" type="ORF">WKV44_00445</name>
</gene>
<reference evidence="2 3" key="1">
    <citation type="submission" date="2024-03" db="EMBL/GenBank/DDBJ databases">
        <title>Ignisphaera cupida sp. nov., a hyperthermophilic hydrolytic archaeon from a hot spring of Kamchatka, and proposal of Ignisphaeraceae fam. nov.</title>
        <authorList>
            <person name="Podosokorskaya O.A."/>
            <person name="Elcheninov A.G."/>
            <person name="Maltseva A.I."/>
            <person name="Zayulina K.S."/>
            <person name="Novikov A."/>
            <person name="Merkel A.Y."/>
        </authorList>
    </citation>
    <scope>NUCLEOTIDE SEQUENCE [LARGE SCALE GENOMIC DNA]</scope>
    <source>
        <strain evidence="2 3">38H-sp</strain>
    </source>
</reference>